<accession>A0A0C2GZ56</accession>
<keyword evidence="2" id="KW-1185">Reference proteome</keyword>
<proteinExistence type="predicted"/>
<evidence type="ECO:0000313" key="1">
    <source>
        <dbReference type="EMBL" id="KIH62386.1"/>
    </source>
</evidence>
<evidence type="ECO:0000313" key="2">
    <source>
        <dbReference type="Proteomes" id="UP000054047"/>
    </source>
</evidence>
<organism evidence="1 2">
    <name type="scientific">Ancylostoma duodenale</name>
    <dbReference type="NCBI Taxonomy" id="51022"/>
    <lineage>
        <taxon>Eukaryota</taxon>
        <taxon>Metazoa</taxon>
        <taxon>Ecdysozoa</taxon>
        <taxon>Nematoda</taxon>
        <taxon>Chromadorea</taxon>
        <taxon>Rhabditida</taxon>
        <taxon>Rhabditina</taxon>
        <taxon>Rhabditomorpha</taxon>
        <taxon>Strongyloidea</taxon>
        <taxon>Ancylostomatidae</taxon>
        <taxon>Ancylostomatinae</taxon>
        <taxon>Ancylostoma</taxon>
    </lineage>
</organism>
<dbReference type="EMBL" id="KN729342">
    <property type="protein sequence ID" value="KIH62386.1"/>
    <property type="molecule type" value="Genomic_DNA"/>
</dbReference>
<sequence length="44" mass="5016">MKSRLVFWFGQIQMIEWCQPGPRAIVGARSHRAVGHMMATLETS</sequence>
<dbReference type="Proteomes" id="UP000054047">
    <property type="component" value="Unassembled WGS sequence"/>
</dbReference>
<dbReference type="AlphaFoldDB" id="A0A0C2GZ56"/>
<gene>
    <name evidence="1" type="ORF">ANCDUO_07329</name>
</gene>
<name>A0A0C2GZ56_9BILA</name>
<protein>
    <submittedName>
        <fullName evidence="1">Uncharacterized protein</fullName>
    </submittedName>
</protein>
<reference evidence="1 2" key="1">
    <citation type="submission" date="2013-12" db="EMBL/GenBank/DDBJ databases">
        <title>Draft genome of the parsitic nematode Ancylostoma duodenale.</title>
        <authorList>
            <person name="Mitreva M."/>
        </authorList>
    </citation>
    <scope>NUCLEOTIDE SEQUENCE [LARGE SCALE GENOMIC DNA]</scope>
    <source>
        <strain evidence="1 2">Zhejiang</strain>
    </source>
</reference>